<comment type="cofactor">
    <cofactor evidence="1">
        <name>pyridoxal 5'-phosphate</name>
        <dbReference type="ChEBI" id="CHEBI:597326"/>
    </cofactor>
</comment>
<dbReference type="CDD" id="cd00609">
    <property type="entry name" value="AAT_like"/>
    <property type="match status" value="1"/>
</dbReference>
<evidence type="ECO:0000259" key="6">
    <source>
        <dbReference type="Pfam" id="PF00155"/>
    </source>
</evidence>
<gene>
    <name evidence="7" type="ORF">SAMN02745129_1328</name>
</gene>
<dbReference type="EMBL" id="FQXG01000001">
    <property type="protein sequence ID" value="SHG98059.1"/>
    <property type="molecule type" value="Genomic_DNA"/>
</dbReference>
<keyword evidence="3" id="KW-0663">Pyridoxal phosphate</keyword>
<evidence type="ECO:0000256" key="5">
    <source>
        <dbReference type="ARBA" id="ARBA00037974"/>
    </source>
</evidence>
<evidence type="ECO:0000256" key="2">
    <source>
        <dbReference type="ARBA" id="ARBA00012224"/>
    </source>
</evidence>
<dbReference type="Pfam" id="PF00155">
    <property type="entry name" value="Aminotran_1_2"/>
    <property type="match status" value="1"/>
</dbReference>
<evidence type="ECO:0000313" key="7">
    <source>
        <dbReference type="EMBL" id="SHG98059.1"/>
    </source>
</evidence>
<dbReference type="RefSeq" id="WP_067658767.1">
    <property type="nucleotide sequence ID" value="NZ_FQXG01000001.1"/>
</dbReference>
<dbReference type="Gene3D" id="3.90.1150.10">
    <property type="entry name" value="Aspartate Aminotransferase, domain 1"/>
    <property type="match status" value="1"/>
</dbReference>
<dbReference type="InterPro" id="IPR051798">
    <property type="entry name" value="Class-II_PLP-Dep_Aminotrans"/>
</dbReference>
<evidence type="ECO:0000313" key="8">
    <source>
        <dbReference type="Proteomes" id="UP000184268"/>
    </source>
</evidence>
<dbReference type="EC" id="4.4.1.13" evidence="2"/>
<dbReference type="STRING" id="299255.SAMN02745129_1328"/>
<dbReference type="PANTHER" id="PTHR43525:SF1">
    <property type="entry name" value="PROTEIN MALY"/>
    <property type="match status" value="1"/>
</dbReference>
<sequence length="374" mass="40769">MDPRFDTPPSRQGSDSIKWGRYAGRDVLPFWVADMDFAVAQPIQQALEQRVQHGVFGYAAVPDSLKQACVDWLARRWGWLVPPSHLVAVPAVMPGVNFAVRALESPGALATPAPLYGPLTQVADNLTLPLHRFAVAAEQGWDLDQLERALQQGARTVLLSVPQNPIGQRFTVEQINALGALLERYDARLICDEIHGDLILDGQPHRPLALTPALAQRTLTLISAGKSFNLAGLPFAFAIVADPKWRQGLKRVLQGHAPASNVLAMAATEAAWREGEPWLEALLTYLRGNRALMSEQLDGIEGVQLHRTDATYLAWLDCRALGFDHPARHFERFGVGLSDGSEFGAPGHVRINFGCARATLAEGLKRLKAGIAAA</sequence>
<dbReference type="GO" id="GO:0047804">
    <property type="term" value="F:cysteine-S-conjugate beta-lyase activity"/>
    <property type="evidence" value="ECO:0007669"/>
    <property type="project" value="UniProtKB-EC"/>
</dbReference>
<keyword evidence="8" id="KW-1185">Reference proteome</keyword>
<dbReference type="InterPro" id="IPR015424">
    <property type="entry name" value="PyrdxlP-dep_Trfase"/>
</dbReference>
<reference evidence="7 8" key="1">
    <citation type="submission" date="2016-11" db="EMBL/GenBank/DDBJ databases">
        <authorList>
            <person name="Jaros S."/>
            <person name="Januszkiewicz K."/>
            <person name="Wedrychowicz H."/>
        </authorList>
    </citation>
    <scope>NUCLEOTIDE SEQUENCE [LARGE SCALE GENOMIC DNA]</scope>
    <source>
        <strain evidence="7 8">DSM 16917</strain>
    </source>
</reference>
<organism evidence="7 8">
    <name type="scientific">Ferrimonas marina</name>
    <dbReference type="NCBI Taxonomy" id="299255"/>
    <lineage>
        <taxon>Bacteria</taxon>
        <taxon>Pseudomonadati</taxon>
        <taxon>Pseudomonadota</taxon>
        <taxon>Gammaproteobacteria</taxon>
        <taxon>Alteromonadales</taxon>
        <taxon>Ferrimonadaceae</taxon>
        <taxon>Ferrimonas</taxon>
    </lineage>
</organism>
<evidence type="ECO:0000256" key="3">
    <source>
        <dbReference type="ARBA" id="ARBA00022898"/>
    </source>
</evidence>
<dbReference type="InterPro" id="IPR015421">
    <property type="entry name" value="PyrdxlP-dep_Trfase_major"/>
</dbReference>
<dbReference type="InterPro" id="IPR015422">
    <property type="entry name" value="PyrdxlP-dep_Trfase_small"/>
</dbReference>
<evidence type="ECO:0000256" key="4">
    <source>
        <dbReference type="ARBA" id="ARBA00023239"/>
    </source>
</evidence>
<name>A0A1M5P9C8_9GAMM</name>
<dbReference type="SUPFAM" id="SSF53383">
    <property type="entry name" value="PLP-dependent transferases"/>
    <property type="match status" value="1"/>
</dbReference>
<feature type="domain" description="Aminotransferase class I/classII large" evidence="6">
    <location>
        <begin position="50"/>
        <end position="367"/>
    </location>
</feature>
<dbReference type="GO" id="GO:0030170">
    <property type="term" value="F:pyridoxal phosphate binding"/>
    <property type="evidence" value="ECO:0007669"/>
    <property type="project" value="InterPro"/>
</dbReference>
<accession>A0A1M5P9C8</accession>
<keyword evidence="4 7" id="KW-0456">Lyase</keyword>
<dbReference type="Proteomes" id="UP000184268">
    <property type="component" value="Unassembled WGS sequence"/>
</dbReference>
<dbReference type="InterPro" id="IPR004839">
    <property type="entry name" value="Aminotransferase_I/II_large"/>
</dbReference>
<dbReference type="Gene3D" id="3.40.640.10">
    <property type="entry name" value="Type I PLP-dependent aspartate aminotransferase-like (Major domain)"/>
    <property type="match status" value="1"/>
</dbReference>
<evidence type="ECO:0000256" key="1">
    <source>
        <dbReference type="ARBA" id="ARBA00001933"/>
    </source>
</evidence>
<dbReference type="OrthoDB" id="3224382at2"/>
<dbReference type="AlphaFoldDB" id="A0A1M5P9C8"/>
<comment type="similarity">
    <text evidence="5">Belongs to the class-II pyridoxal-phosphate-dependent aminotransferase family. MalY/PatB cystathionine beta-lyase subfamily.</text>
</comment>
<protein>
    <recommendedName>
        <fullName evidence="2">cysteine-S-conjugate beta-lyase</fullName>
        <ecNumber evidence="2">4.4.1.13</ecNumber>
    </recommendedName>
</protein>
<dbReference type="PANTHER" id="PTHR43525">
    <property type="entry name" value="PROTEIN MALY"/>
    <property type="match status" value="1"/>
</dbReference>
<proteinExistence type="inferred from homology"/>